<feature type="transmembrane region" description="Helical" evidence="7">
    <location>
        <begin position="315"/>
        <end position="331"/>
    </location>
</feature>
<feature type="transmembrane region" description="Helical" evidence="7">
    <location>
        <begin position="367"/>
        <end position="397"/>
    </location>
</feature>
<dbReference type="InterPro" id="IPR001958">
    <property type="entry name" value="Tet-R_TetA/multi-R_MdtG-like"/>
</dbReference>
<gene>
    <name evidence="9" type="ORF">CONCODRAFT_61677</name>
</gene>
<evidence type="ECO:0000256" key="1">
    <source>
        <dbReference type="ARBA" id="ARBA00004141"/>
    </source>
</evidence>
<sequence>MAVKSAPTTPLLLNESNNSTPIPKLQFSILLSIRFCEPFAFNSLFPFVYFMVKSFNLTDDETKLGYYVGLIGSSFAISQTLTCLFWGKLSDKIGRKKVLLIGLLGSGISLTLFGLSKSLTWAILMRFISGLLNGNVSVIRTAATEITDNSNRSMAFSYMPLVMNLGYIFGAAIGGYLSDPVTKYPTLFQNNQFLKTYPYFLPCLISGLLNLGNAIVAYFFLEETLKNEKSLPSTLKNSQNLQNNEPSTSSSSTNNLIQNIKPKEFKLTSKTLTVILAFGLLTMAMVFNNELFILWSVTSIEKGGLNFNTNDISNILTSGGLILLIFQLYLFPKLQKRLGALKLYRYSFSIFIITCVLMPMLNLLTDYYTLMIIGLVLLNLVRAICLVMGSISLQLLLVDSNSDSSKLGTINGYNQTLANFCKSIGPILCGAAYSWSLSHSYYFPFNRYFSWVILIILSLTNCIISYYI</sequence>
<evidence type="ECO:0000313" key="10">
    <source>
        <dbReference type="Proteomes" id="UP000070444"/>
    </source>
</evidence>
<dbReference type="OMA" id="FAWSITS"/>
<feature type="transmembrane region" description="Helical" evidence="7">
    <location>
        <begin position="155"/>
        <end position="177"/>
    </location>
</feature>
<evidence type="ECO:0000256" key="7">
    <source>
        <dbReference type="SAM" id="Phobius"/>
    </source>
</evidence>
<dbReference type="GO" id="GO:0022857">
    <property type="term" value="F:transmembrane transporter activity"/>
    <property type="evidence" value="ECO:0007669"/>
    <property type="project" value="InterPro"/>
</dbReference>
<reference evidence="9 10" key="1">
    <citation type="journal article" date="2015" name="Genome Biol. Evol.">
        <title>Phylogenomic analyses indicate that early fungi evolved digesting cell walls of algal ancestors of land plants.</title>
        <authorList>
            <person name="Chang Y."/>
            <person name="Wang S."/>
            <person name="Sekimoto S."/>
            <person name="Aerts A.L."/>
            <person name="Choi C."/>
            <person name="Clum A."/>
            <person name="LaButti K.M."/>
            <person name="Lindquist E.A."/>
            <person name="Yee Ngan C."/>
            <person name="Ohm R.A."/>
            <person name="Salamov A.A."/>
            <person name="Grigoriev I.V."/>
            <person name="Spatafora J.W."/>
            <person name="Berbee M.L."/>
        </authorList>
    </citation>
    <scope>NUCLEOTIDE SEQUENCE [LARGE SCALE GENOMIC DNA]</scope>
    <source>
        <strain evidence="9 10">NRRL 28638</strain>
    </source>
</reference>
<keyword evidence="5 7" id="KW-0472">Membrane</keyword>
<dbReference type="SUPFAM" id="SSF103473">
    <property type="entry name" value="MFS general substrate transporter"/>
    <property type="match status" value="1"/>
</dbReference>
<comment type="subcellular location">
    <subcellularLocation>
        <location evidence="1">Membrane</location>
        <topology evidence="1">Multi-pass membrane protein</topology>
    </subcellularLocation>
</comment>
<dbReference type="PRINTS" id="PR01035">
    <property type="entry name" value="TCRTETA"/>
</dbReference>
<dbReference type="OrthoDB" id="419616at2759"/>
<feature type="transmembrane region" description="Helical" evidence="7">
    <location>
        <begin position="64"/>
        <end position="86"/>
    </location>
</feature>
<dbReference type="PANTHER" id="PTHR23504:SF15">
    <property type="entry name" value="MAJOR FACILITATOR SUPERFAMILY (MFS) PROFILE DOMAIN-CONTAINING PROTEIN"/>
    <property type="match status" value="1"/>
</dbReference>
<evidence type="ECO:0000256" key="6">
    <source>
        <dbReference type="SAM" id="MobiDB-lite"/>
    </source>
</evidence>
<keyword evidence="10" id="KW-1185">Reference proteome</keyword>
<feature type="domain" description="Major facilitator superfamily (MFS) profile" evidence="8">
    <location>
        <begin position="26"/>
        <end position="468"/>
    </location>
</feature>
<dbReference type="CDD" id="cd17330">
    <property type="entry name" value="MFS_SLC46_TetA_like"/>
    <property type="match status" value="1"/>
</dbReference>
<feature type="transmembrane region" description="Helical" evidence="7">
    <location>
        <begin position="197"/>
        <end position="221"/>
    </location>
</feature>
<feature type="transmembrane region" description="Helical" evidence="7">
    <location>
        <begin position="271"/>
        <end position="295"/>
    </location>
</feature>
<dbReference type="AlphaFoldDB" id="A0A137NV16"/>
<feature type="transmembrane region" description="Helical" evidence="7">
    <location>
        <begin position="121"/>
        <end position="143"/>
    </location>
</feature>
<dbReference type="Gene3D" id="1.20.1250.20">
    <property type="entry name" value="MFS general substrate transporter like domains"/>
    <property type="match status" value="1"/>
</dbReference>
<accession>A0A137NV16</accession>
<evidence type="ECO:0000256" key="2">
    <source>
        <dbReference type="ARBA" id="ARBA00022448"/>
    </source>
</evidence>
<dbReference type="InterPro" id="IPR036259">
    <property type="entry name" value="MFS_trans_sf"/>
</dbReference>
<name>A0A137NV16_CONC2</name>
<feature type="transmembrane region" description="Helical" evidence="7">
    <location>
        <begin position="417"/>
        <end position="436"/>
    </location>
</feature>
<proteinExistence type="predicted"/>
<evidence type="ECO:0000256" key="5">
    <source>
        <dbReference type="ARBA" id="ARBA00023136"/>
    </source>
</evidence>
<feature type="compositionally biased region" description="Polar residues" evidence="6">
    <location>
        <begin position="232"/>
        <end position="246"/>
    </location>
</feature>
<keyword evidence="3 7" id="KW-0812">Transmembrane</keyword>
<dbReference type="InterPro" id="IPR011701">
    <property type="entry name" value="MFS"/>
</dbReference>
<dbReference type="Pfam" id="PF07690">
    <property type="entry name" value="MFS_1"/>
    <property type="match status" value="1"/>
</dbReference>
<feature type="transmembrane region" description="Helical" evidence="7">
    <location>
        <begin position="343"/>
        <end position="361"/>
    </location>
</feature>
<protein>
    <submittedName>
        <fullName evidence="9">MFS general substrate transporter</fullName>
    </submittedName>
</protein>
<evidence type="ECO:0000256" key="4">
    <source>
        <dbReference type="ARBA" id="ARBA00022989"/>
    </source>
</evidence>
<dbReference type="GO" id="GO:0016020">
    <property type="term" value="C:membrane"/>
    <property type="evidence" value="ECO:0007669"/>
    <property type="project" value="UniProtKB-SubCell"/>
</dbReference>
<feature type="transmembrane region" description="Helical" evidence="7">
    <location>
        <begin position="448"/>
        <end position="467"/>
    </location>
</feature>
<dbReference type="PROSITE" id="PS50850">
    <property type="entry name" value="MFS"/>
    <property type="match status" value="1"/>
</dbReference>
<feature type="region of interest" description="Disordered" evidence="6">
    <location>
        <begin position="232"/>
        <end position="255"/>
    </location>
</feature>
<keyword evidence="4 7" id="KW-1133">Transmembrane helix</keyword>
<dbReference type="InterPro" id="IPR020846">
    <property type="entry name" value="MFS_dom"/>
</dbReference>
<evidence type="ECO:0000256" key="3">
    <source>
        <dbReference type="ARBA" id="ARBA00022692"/>
    </source>
</evidence>
<feature type="transmembrane region" description="Helical" evidence="7">
    <location>
        <begin position="29"/>
        <end position="52"/>
    </location>
</feature>
<dbReference type="EMBL" id="KQ964725">
    <property type="protein sequence ID" value="KXN66444.1"/>
    <property type="molecule type" value="Genomic_DNA"/>
</dbReference>
<dbReference type="PANTHER" id="PTHR23504">
    <property type="entry name" value="MAJOR FACILITATOR SUPERFAMILY DOMAIN-CONTAINING PROTEIN 10"/>
    <property type="match status" value="1"/>
</dbReference>
<dbReference type="Proteomes" id="UP000070444">
    <property type="component" value="Unassembled WGS sequence"/>
</dbReference>
<evidence type="ECO:0000259" key="8">
    <source>
        <dbReference type="PROSITE" id="PS50850"/>
    </source>
</evidence>
<organism evidence="9 10">
    <name type="scientific">Conidiobolus coronatus (strain ATCC 28846 / CBS 209.66 / NRRL 28638)</name>
    <name type="common">Delacroixia coronata</name>
    <dbReference type="NCBI Taxonomy" id="796925"/>
    <lineage>
        <taxon>Eukaryota</taxon>
        <taxon>Fungi</taxon>
        <taxon>Fungi incertae sedis</taxon>
        <taxon>Zoopagomycota</taxon>
        <taxon>Entomophthoromycotina</taxon>
        <taxon>Entomophthoromycetes</taxon>
        <taxon>Entomophthorales</taxon>
        <taxon>Ancylistaceae</taxon>
        <taxon>Conidiobolus</taxon>
    </lineage>
</organism>
<keyword evidence="2" id="KW-0813">Transport</keyword>
<feature type="transmembrane region" description="Helical" evidence="7">
    <location>
        <begin position="98"/>
        <end position="115"/>
    </location>
</feature>
<evidence type="ECO:0000313" key="9">
    <source>
        <dbReference type="EMBL" id="KXN66444.1"/>
    </source>
</evidence>